<comment type="caution">
    <text evidence="1">The sequence shown here is derived from an EMBL/GenBank/DDBJ whole genome shotgun (WGS) entry which is preliminary data.</text>
</comment>
<evidence type="ECO:0000313" key="2">
    <source>
        <dbReference type="Proteomes" id="UP001465668"/>
    </source>
</evidence>
<accession>A0ABR2XTJ3</accession>
<reference evidence="1 2" key="1">
    <citation type="submission" date="2024-02" db="EMBL/GenBank/DDBJ databases">
        <title>First draft genome assembly of two strains of Seiridium cardinale.</title>
        <authorList>
            <person name="Emiliani G."/>
            <person name="Scali E."/>
        </authorList>
    </citation>
    <scope>NUCLEOTIDE SEQUENCE [LARGE SCALE GENOMIC DNA]</scope>
    <source>
        <strain evidence="1 2">BM-138-000479</strain>
    </source>
</reference>
<protein>
    <submittedName>
        <fullName evidence="1">Uncharacterized protein</fullName>
    </submittedName>
</protein>
<evidence type="ECO:0000313" key="1">
    <source>
        <dbReference type="EMBL" id="KAK9777120.1"/>
    </source>
</evidence>
<proteinExistence type="predicted"/>
<name>A0ABR2XTJ3_9PEZI</name>
<dbReference type="EMBL" id="JARVKM010000023">
    <property type="protein sequence ID" value="KAK9777120.1"/>
    <property type="molecule type" value="Genomic_DNA"/>
</dbReference>
<sequence>MKLSDSWKSEKTALQSEVERSGVTVTYVQGPHGSGKSTTMLLELSSQFRQIYNDGEIMYVYSGGEPRGSGDFGDLALFGQFSEVTKLSDILKPVGAGGKNLELYSYGSFTKAWEEKRASKGNMFDKPTIVFWDLEVLPTYLGEIAMGGLAHSSFLASSHLPQRVAIFILAGHLCKRTLGVFQRRLRRPTYIKFDQERPEVQWRIQEDEEGSAGWWPGEALEADAKKCVVRAGTPGPYSNRTDQMSDSLEIQGRSNELVHAGWQKGLAGIKKLQDGVDRPQYLTVAHDVPWSTHLKGLTMLYSPKHVGDLLLDRKSGQLLAKERVLTRSELDRLHSWASKSEAAFGQAVEIVAPYSREDMENFPDNPDSFGSAWNRDMLFTVLRVHQLWDGWHIADIPIRSPVGGSDWLRAKDVLTLSGCLVSRDDKSWITHRGKAVCDLRSRGLCQNWNAAMLLAIAVETRSKKPDSVIPHLLLTMSALLEWDSVSSFFSINPKWPWPVETARVDICDGPASWHSYAGSLWFSTGLFCRMYDTSLGDHVALEGNIMIHSREVKRAQEDCFAYLFRANVPRTGLPSWRQLGPLDSEEVREVNIALAQAFLFQFLWFGPRPSDLQVGRDEHRVLEVIDCHSGRPVRVRGEGLVMELWRVWNTNPLGFYAFYSGPLRLDEDGVPTTDEVTYVSTAALYSMAEAQNQRWPDMVCRSDWGMTI</sequence>
<dbReference type="Proteomes" id="UP001465668">
    <property type="component" value="Unassembled WGS sequence"/>
</dbReference>
<gene>
    <name evidence="1" type="ORF">SCAR479_06188</name>
</gene>
<organism evidence="1 2">
    <name type="scientific">Seiridium cardinale</name>
    <dbReference type="NCBI Taxonomy" id="138064"/>
    <lineage>
        <taxon>Eukaryota</taxon>
        <taxon>Fungi</taxon>
        <taxon>Dikarya</taxon>
        <taxon>Ascomycota</taxon>
        <taxon>Pezizomycotina</taxon>
        <taxon>Sordariomycetes</taxon>
        <taxon>Xylariomycetidae</taxon>
        <taxon>Amphisphaeriales</taxon>
        <taxon>Sporocadaceae</taxon>
        <taxon>Seiridium</taxon>
    </lineage>
</organism>
<keyword evidence="2" id="KW-1185">Reference proteome</keyword>